<feature type="transmembrane region" description="Helical" evidence="1">
    <location>
        <begin position="360"/>
        <end position="381"/>
    </location>
</feature>
<dbReference type="AlphaFoldDB" id="F4A2L9"/>
<gene>
    <name evidence="3" type="ordered locus">Mahau_1001</name>
</gene>
<dbReference type="RefSeq" id="WP_013780629.1">
    <property type="nucleotide sequence ID" value="NC_015520.1"/>
</dbReference>
<keyword evidence="4" id="KW-1185">Reference proteome</keyword>
<dbReference type="InterPro" id="IPR014226">
    <property type="entry name" value="Spore_IM_YlbJ"/>
</dbReference>
<feature type="transmembrane region" description="Helical" evidence="1">
    <location>
        <begin position="148"/>
        <end position="168"/>
    </location>
</feature>
<reference evidence="3 4" key="2">
    <citation type="journal article" date="2011" name="Stand. Genomic Sci.">
        <title>Complete genome sequence of Mahella australiensis type strain (50-1 BON).</title>
        <authorList>
            <person name="Sikorski J."/>
            <person name="Teshima H."/>
            <person name="Nolan M."/>
            <person name="Lucas S."/>
            <person name="Hammon N."/>
            <person name="Deshpande S."/>
            <person name="Cheng J.F."/>
            <person name="Pitluck S."/>
            <person name="Liolios K."/>
            <person name="Pagani I."/>
            <person name="Ivanova N."/>
            <person name="Huntemann M."/>
            <person name="Mavromatis K."/>
            <person name="Ovchinikova G."/>
            <person name="Pati A."/>
            <person name="Tapia R."/>
            <person name="Han C."/>
            <person name="Goodwin L."/>
            <person name="Chen A."/>
            <person name="Palaniappan K."/>
            <person name="Land M."/>
            <person name="Hauser L."/>
            <person name="Ngatchou-Djao O.D."/>
            <person name="Rohde M."/>
            <person name="Pukall R."/>
            <person name="Spring S."/>
            <person name="Abt B."/>
            <person name="Goker M."/>
            <person name="Detter J.C."/>
            <person name="Woyke T."/>
            <person name="Bristow J."/>
            <person name="Markowitz V."/>
            <person name="Hugenholtz P."/>
            <person name="Eisen J.A."/>
            <person name="Kyrpides N.C."/>
            <person name="Klenk H.P."/>
            <person name="Lapidus A."/>
        </authorList>
    </citation>
    <scope>NUCLEOTIDE SEQUENCE [LARGE SCALE GENOMIC DNA]</scope>
    <source>
        <strain evidence="4">DSM 15567 / CIP 107919 / 50-1 BON</strain>
    </source>
</reference>
<evidence type="ECO:0000313" key="3">
    <source>
        <dbReference type="EMBL" id="AEE96199.1"/>
    </source>
</evidence>
<keyword evidence="1" id="KW-1133">Transmembrane helix</keyword>
<feature type="domain" description="Nucleoside transporter/FeoB GTPase Gate" evidence="2">
    <location>
        <begin position="43"/>
        <end position="142"/>
    </location>
</feature>
<dbReference type="OrthoDB" id="1645614at2"/>
<name>F4A2L9_MAHA5</name>
<dbReference type="HOGENOM" id="CLU_051469_1_0_9"/>
<sequence length="386" mass="41785">MKKAAGAYILAISASSLIFMILLFPQQSFEASLQGVHIWFEIVFPSLLPFFIGTEILISIGVVNFVGVILEPVMRPLFNTPGCSSFAYIMSITSGYPTGARITARLRQQGMVSKTEGERMLAFCSTSGPLFISGAVAVGMLGYPSAGWILLSSHYLSSITAGLIFRFYKHKEIYINTNDKPSHLLSRAISELYNTYIQNKEPLGHMLSGAVSSSVLALLNICGFIVLFSVIIHILDLSGILDIAAAVIDDPAVAKPFLAGLIEMTIGSRMLSQLQLPLWDKLPLISFIIAWGGLSVHAQVAAVTSISDLSLTPYIFAKIIQAITAALYASIFTNIIRPAYQPAFSDAQSWLAIAVRSGRLFIISVIAVLTISIAIALINHIKVIKL</sequence>
<dbReference type="NCBIfam" id="TIGR02871">
    <property type="entry name" value="spore_ylbJ"/>
    <property type="match status" value="1"/>
</dbReference>
<dbReference type="EMBL" id="CP002360">
    <property type="protein sequence ID" value="AEE96199.1"/>
    <property type="molecule type" value="Genomic_DNA"/>
</dbReference>
<dbReference type="Pfam" id="PF07670">
    <property type="entry name" value="Gate"/>
    <property type="match status" value="1"/>
</dbReference>
<dbReference type="Proteomes" id="UP000008457">
    <property type="component" value="Chromosome"/>
</dbReference>
<feature type="transmembrane region" description="Helical" evidence="1">
    <location>
        <begin position="284"/>
        <end position="303"/>
    </location>
</feature>
<keyword evidence="1" id="KW-0812">Transmembrane</keyword>
<feature type="transmembrane region" description="Helical" evidence="1">
    <location>
        <begin position="315"/>
        <end position="340"/>
    </location>
</feature>
<feature type="transmembrane region" description="Helical" evidence="1">
    <location>
        <begin position="120"/>
        <end position="142"/>
    </location>
</feature>
<evidence type="ECO:0000313" key="4">
    <source>
        <dbReference type="Proteomes" id="UP000008457"/>
    </source>
</evidence>
<dbReference type="InterPro" id="IPR011642">
    <property type="entry name" value="Gate_dom"/>
</dbReference>
<accession>F4A2L9</accession>
<dbReference type="eggNOG" id="COG3314">
    <property type="taxonomic scope" value="Bacteria"/>
</dbReference>
<dbReference type="KEGG" id="mas:Mahau_1001"/>
<feature type="transmembrane region" description="Helical" evidence="1">
    <location>
        <begin position="47"/>
        <end position="70"/>
    </location>
</feature>
<feature type="transmembrane region" description="Helical" evidence="1">
    <location>
        <begin position="7"/>
        <end position="27"/>
    </location>
</feature>
<evidence type="ECO:0000256" key="1">
    <source>
        <dbReference type="SAM" id="Phobius"/>
    </source>
</evidence>
<organism evidence="3 4">
    <name type="scientific">Mahella australiensis (strain DSM 15567 / CIP 107919 / 50-1 BON)</name>
    <dbReference type="NCBI Taxonomy" id="697281"/>
    <lineage>
        <taxon>Bacteria</taxon>
        <taxon>Bacillati</taxon>
        <taxon>Bacillota</taxon>
        <taxon>Clostridia</taxon>
        <taxon>Thermoanaerobacterales</taxon>
        <taxon>Thermoanaerobacterales Family IV. Incertae Sedis</taxon>
        <taxon>Mahella</taxon>
    </lineage>
</organism>
<dbReference type="STRING" id="697281.Mahau_1001"/>
<keyword evidence="1" id="KW-0472">Membrane</keyword>
<evidence type="ECO:0000259" key="2">
    <source>
        <dbReference type="Pfam" id="PF07670"/>
    </source>
</evidence>
<reference evidence="4" key="1">
    <citation type="submission" date="2010-11" db="EMBL/GenBank/DDBJ databases">
        <title>The complete genome of Mahella australiensis DSM 15567.</title>
        <authorList>
            <consortium name="US DOE Joint Genome Institute (JGI-PGF)"/>
            <person name="Lucas S."/>
            <person name="Copeland A."/>
            <person name="Lapidus A."/>
            <person name="Bruce D."/>
            <person name="Goodwin L."/>
            <person name="Pitluck S."/>
            <person name="Kyrpides N."/>
            <person name="Mavromatis K."/>
            <person name="Pagani I."/>
            <person name="Ivanova N."/>
            <person name="Teshima H."/>
            <person name="Brettin T."/>
            <person name="Detter J.C."/>
            <person name="Han C."/>
            <person name="Tapia R."/>
            <person name="Land M."/>
            <person name="Hauser L."/>
            <person name="Markowitz V."/>
            <person name="Cheng J.-F."/>
            <person name="Hugenholtz P."/>
            <person name="Woyke T."/>
            <person name="Wu D."/>
            <person name="Spring S."/>
            <person name="Pukall R."/>
            <person name="Steenblock K."/>
            <person name="Schneider S."/>
            <person name="Klenk H.-P."/>
            <person name="Eisen J.A."/>
        </authorList>
    </citation>
    <scope>NUCLEOTIDE SEQUENCE [LARGE SCALE GENOMIC DNA]</scope>
    <source>
        <strain evidence="4">DSM 15567 / CIP 107919 / 50-1 BON</strain>
    </source>
</reference>
<proteinExistence type="predicted"/>
<feature type="transmembrane region" description="Helical" evidence="1">
    <location>
        <begin position="215"/>
        <end position="235"/>
    </location>
</feature>
<protein>
    <submittedName>
        <fullName evidence="3">Sporulation integral membrane protein YlbJ</fullName>
    </submittedName>
</protein>